<dbReference type="RefSeq" id="WP_135463392.1">
    <property type="nucleotide sequence ID" value="NZ_SRLC01000001.1"/>
</dbReference>
<evidence type="ECO:0000313" key="2">
    <source>
        <dbReference type="EMBL" id="TGE25816.1"/>
    </source>
</evidence>
<organism evidence="2 3">
    <name type="scientific">Hymenobacter aquaticus</name>
    <dbReference type="NCBI Taxonomy" id="1867101"/>
    <lineage>
        <taxon>Bacteria</taxon>
        <taxon>Pseudomonadati</taxon>
        <taxon>Bacteroidota</taxon>
        <taxon>Cytophagia</taxon>
        <taxon>Cytophagales</taxon>
        <taxon>Hymenobacteraceae</taxon>
        <taxon>Hymenobacter</taxon>
    </lineage>
</organism>
<protein>
    <submittedName>
        <fullName evidence="2">SusD/RagB family nutrient-binding outer membrane lipoprotein</fullName>
    </submittedName>
</protein>
<dbReference type="SUPFAM" id="SSF48452">
    <property type="entry name" value="TPR-like"/>
    <property type="match status" value="1"/>
</dbReference>
<keyword evidence="3" id="KW-1185">Reference proteome</keyword>
<dbReference type="Proteomes" id="UP000297549">
    <property type="component" value="Unassembled WGS sequence"/>
</dbReference>
<dbReference type="Gene3D" id="1.25.40.390">
    <property type="match status" value="1"/>
</dbReference>
<dbReference type="OrthoDB" id="622163at2"/>
<sequence>MTTTFRVSRRRAAALLAGLGLLLTAPACTDRFEEINTDPTKAIDVPANLLFSRALKYGALYDNDQQLGEHLHANMWVQFFANSTASFQTDRYESNLTWTASFWNNFYAGYGMDLQQAIRYVQNSPEEVNKLSEARIWRVFLFQRMTDYWGDMPYFDAFKGVTDGNTQPKYDPQQAIYEDFLKELKESAAALDDTRRGNYGQADLLFGNAGSHAPSTSLPAVNNRWRRFANSLRLRVAMRLSKVNPALAEQQVRDALASGVMTSNAESAIMKNTGGSIRINQNPLAVVLNFADSRISATLVDYLTRYNDPRLNVFVDPVSSSNLARVGLPNGLSTTQLAQTQYSPANYSQGGARYKNTSNDQNLLTYSEVCFLRAEAALRGWDNTGTAQSWYETGVREAMALAGVTDAAAITAYLNGPLVKFNPAQAQQQISTQKWLSLFGHSGFEAYAEYRRTGFPVLQQVPSQGETNGQVPRRMRYPSTEALQNPSGYQQALSRQGPDLMTTRIWWDKQ</sequence>
<keyword evidence="1" id="KW-0732">Signal</keyword>
<reference evidence="2 3" key="1">
    <citation type="submission" date="2019-04" db="EMBL/GenBank/DDBJ databases">
        <authorList>
            <person name="Feng G."/>
            <person name="Zhang J."/>
            <person name="Zhu H."/>
        </authorList>
    </citation>
    <scope>NUCLEOTIDE SEQUENCE [LARGE SCALE GENOMIC DNA]</scope>
    <source>
        <strain evidence="2 3">JCM 31653</strain>
    </source>
</reference>
<name>A0A4Z0Q8R2_9BACT</name>
<evidence type="ECO:0000256" key="1">
    <source>
        <dbReference type="SAM" id="SignalP"/>
    </source>
</evidence>
<evidence type="ECO:0000313" key="3">
    <source>
        <dbReference type="Proteomes" id="UP000297549"/>
    </source>
</evidence>
<dbReference type="AlphaFoldDB" id="A0A4Z0Q8R2"/>
<dbReference type="InterPro" id="IPR041662">
    <property type="entry name" value="SusD-like_2"/>
</dbReference>
<dbReference type="InterPro" id="IPR011990">
    <property type="entry name" value="TPR-like_helical_dom_sf"/>
</dbReference>
<feature type="chain" id="PRO_5021467030" evidence="1">
    <location>
        <begin position="28"/>
        <end position="510"/>
    </location>
</feature>
<keyword evidence="2" id="KW-0449">Lipoprotein</keyword>
<dbReference type="Pfam" id="PF12771">
    <property type="entry name" value="SusD-like_2"/>
    <property type="match status" value="1"/>
</dbReference>
<accession>A0A4Z0Q8R2</accession>
<feature type="signal peptide" evidence="1">
    <location>
        <begin position="1"/>
        <end position="27"/>
    </location>
</feature>
<comment type="caution">
    <text evidence="2">The sequence shown here is derived from an EMBL/GenBank/DDBJ whole genome shotgun (WGS) entry which is preliminary data.</text>
</comment>
<proteinExistence type="predicted"/>
<dbReference type="EMBL" id="SRLC01000001">
    <property type="protein sequence ID" value="TGE25816.1"/>
    <property type="molecule type" value="Genomic_DNA"/>
</dbReference>
<gene>
    <name evidence="2" type="ORF">E5K00_11680</name>
</gene>